<sequence length="98" mass="10963">MRNKTKPAARPKKAQTERTPSETPEIKIPERNKAKSISIKGSIYARNVAEISLEAPMCMSTHSPFSYLSLPERPTCTWRGFCSDSAQAPFVLQVEHAE</sequence>
<dbReference type="Proteomes" id="UP000179243">
    <property type="component" value="Unassembled WGS sequence"/>
</dbReference>
<feature type="compositionally biased region" description="Basic residues" evidence="1">
    <location>
        <begin position="1"/>
        <end position="13"/>
    </location>
</feature>
<name>A0A1F7F1I5_UNCRA</name>
<dbReference type="AlphaFoldDB" id="A0A1F7F1I5"/>
<accession>A0A1F7F1I5</accession>
<evidence type="ECO:0000256" key="1">
    <source>
        <dbReference type="SAM" id="MobiDB-lite"/>
    </source>
</evidence>
<proteinExistence type="predicted"/>
<protein>
    <submittedName>
        <fullName evidence="2">Uncharacterized protein</fullName>
    </submittedName>
</protein>
<dbReference type="EMBL" id="MFYX01000146">
    <property type="protein sequence ID" value="OGK00442.1"/>
    <property type="molecule type" value="Genomic_DNA"/>
</dbReference>
<reference evidence="2 3" key="1">
    <citation type="journal article" date="2016" name="Nat. Commun.">
        <title>Thousands of microbial genomes shed light on interconnected biogeochemical processes in an aquifer system.</title>
        <authorList>
            <person name="Anantharaman K."/>
            <person name="Brown C.T."/>
            <person name="Hug L.A."/>
            <person name="Sharon I."/>
            <person name="Castelle C.J."/>
            <person name="Probst A.J."/>
            <person name="Thomas B.C."/>
            <person name="Singh A."/>
            <person name="Wilkins M.J."/>
            <person name="Karaoz U."/>
            <person name="Brodie E.L."/>
            <person name="Williams K.H."/>
            <person name="Hubbard S.S."/>
            <person name="Banfield J.F."/>
        </authorList>
    </citation>
    <scope>NUCLEOTIDE SEQUENCE [LARGE SCALE GENOMIC DNA]</scope>
</reference>
<feature type="region of interest" description="Disordered" evidence="1">
    <location>
        <begin position="1"/>
        <end position="32"/>
    </location>
</feature>
<gene>
    <name evidence="2" type="ORF">A2519_10560</name>
</gene>
<comment type="caution">
    <text evidence="2">The sequence shown here is derived from an EMBL/GenBank/DDBJ whole genome shotgun (WGS) entry which is preliminary data.</text>
</comment>
<organism evidence="2 3">
    <name type="scientific">Candidatus Raymondbacteria bacterium RIFOXYD12_FULL_49_13</name>
    <dbReference type="NCBI Taxonomy" id="1817890"/>
    <lineage>
        <taxon>Bacteria</taxon>
        <taxon>Raymondiibacteriota</taxon>
    </lineage>
</organism>
<feature type="compositionally biased region" description="Basic and acidic residues" evidence="1">
    <location>
        <begin position="14"/>
        <end position="32"/>
    </location>
</feature>
<evidence type="ECO:0000313" key="2">
    <source>
        <dbReference type="EMBL" id="OGK00442.1"/>
    </source>
</evidence>
<evidence type="ECO:0000313" key="3">
    <source>
        <dbReference type="Proteomes" id="UP000179243"/>
    </source>
</evidence>